<keyword evidence="28" id="KW-0968">Cytoplasmic vesicle</keyword>
<feature type="binding site" evidence="34">
    <location>
        <begin position="914"/>
        <end position="916"/>
    </location>
    <ligand>
        <name>ATP</name>
        <dbReference type="ChEBI" id="CHEBI:30616"/>
    </ligand>
</feature>
<protein>
    <recommendedName>
        <fullName evidence="33">adenylate cyclase</fullName>
        <ecNumber evidence="33">4.6.1.1</ecNumber>
    </recommendedName>
</protein>
<dbReference type="Pfam" id="PF06327">
    <property type="entry name" value="Adcy_cons_dom"/>
    <property type="match status" value="1"/>
</dbReference>
<evidence type="ECO:0000256" key="19">
    <source>
        <dbReference type="ARBA" id="ARBA00022989"/>
    </source>
</evidence>
<organism evidence="40 41">
    <name type="scientific">Cyprinus carpio</name>
    <name type="common">Common carp</name>
    <dbReference type="NCBI Taxonomy" id="7962"/>
    <lineage>
        <taxon>Eukaryota</taxon>
        <taxon>Metazoa</taxon>
        <taxon>Chordata</taxon>
        <taxon>Craniata</taxon>
        <taxon>Vertebrata</taxon>
        <taxon>Euteleostomi</taxon>
        <taxon>Actinopterygii</taxon>
        <taxon>Neopterygii</taxon>
        <taxon>Teleostei</taxon>
        <taxon>Ostariophysi</taxon>
        <taxon>Cypriniformes</taxon>
        <taxon>Cyprinidae</taxon>
        <taxon>Cyprininae</taxon>
        <taxon>Cyprinus</taxon>
    </lineage>
</organism>
<dbReference type="GO" id="GO:0042734">
    <property type="term" value="C:presynaptic membrane"/>
    <property type="evidence" value="ECO:0007669"/>
    <property type="project" value="UniProtKB-SubCell"/>
</dbReference>
<dbReference type="FunFam" id="3.30.70.1230:FF:000011">
    <property type="entry name" value="Adenylate cyclase"/>
    <property type="match status" value="1"/>
</dbReference>
<keyword evidence="14 33" id="KW-0479">Metal-binding</keyword>
<evidence type="ECO:0000256" key="14">
    <source>
        <dbReference type="ARBA" id="ARBA00022723"/>
    </source>
</evidence>
<dbReference type="Pfam" id="PF00211">
    <property type="entry name" value="Guanylate_cyc"/>
    <property type="match status" value="2"/>
</dbReference>
<keyword evidence="15" id="KW-0677">Repeat</keyword>
<evidence type="ECO:0000256" key="34">
    <source>
        <dbReference type="PIRSR" id="PIRSR039050-50"/>
    </source>
</evidence>
<evidence type="ECO:0000256" key="35">
    <source>
        <dbReference type="PIRSR" id="PIRSR039050-51"/>
    </source>
</evidence>
<feature type="transmembrane region" description="Helical" evidence="38">
    <location>
        <begin position="187"/>
        <end position="205"/>
    </location>
</feature>
<dbReference type="GO" id="GO:0004016">
    <property type="term" value="F:adenylate cyclase activity"/>
    <property type="evidence" value="ECO:0007669"/>
    <property type="project" value="UniProtKB-EC"/>
</dbReference>
<dbReference type="GO" id="GO:0016324">
    <property type="term" value="C:apical plasma membrane"/>
    <property type="evidence" value="ECO:0007669"/>
    <property type="project" value="UniProtKB-SubCell"/>
</dbReference>
<dbReference type="SMART" id="SM00044">
    <property type="entry name" value="CYCc"/>
    <property type="match status" value="2"/>
</dbReference>
<evidence type="ECO:0000256" key="13">
    <source>
        <dbReference type="ARBA" id="ARBA00022692"/>
    </source>
</evidence>
<evidence type="ECO:0000256" key="21">
    <source>
        <dbReference type="ARBA" id="ARBA00023018"/>
    </source>
</evidence>
<comment type="cofactor">
    <cofactor evidence="35">
        <name>Mg(2+)</name>
        <dbReference type="ChEBI" id="CHEBI:18420"/>
    </cofactor>
    <cofactor evidence="35">
        <name>Mn(2+)</name>
        <dbReference type="ChEBI" id="CHEBI:29035"/>
    </cofactor>
    <text evidence="35">Binds 2 magnesium ions per subunit. Is also active with manganese (in vitro).</text>
</comment>
<evidence type="ECO:0000256" key="4">
    <source>
        <dbReference type="ARBA" id="ARBA00004221"/>
    </source>
</evidence>
<feature type="domain" description="Guanylate cyclase" evidence="39">
    <location>
        <begin position="381"/>
        <end position="508"/>
    </location>
</feature>
<keyword evidence="20 33" id="KW-0115">cAMP biosynthesis</keyword>
<dbReference type="PROSITE" id="PS50125">
    <property type="entry name" value="GUANYLATE_CYCLASE_2"/>
    <property type="match status" value="2"/>
</dbReference>
<comment type="subcellular location">
    <subcellularLocation>
        <location evidence="4">Apical cell membrane</location>
    </subcellularLocation>
    <subcellularLocation>
        <location evidence="3">Basolateral cell membrane</location>
    </subcellularLocation>
    <subcellularLocation>
        <location evidence="9">Cell membrane</location>
        <topology evidence="9">Multi-pass membrane protein</topology>
    </subcellularLocation>
    <subcellularLocation>
        <location evidence="5">Cell projection</location>
        <location evidence="5">Dendrite</location>
    </subcellularLocation>
    <subcellularLocation>
        <location evidence="8">Cytoplasmic vesicle</location>
        <location evidence="8">Clathrin-coated vesicle membrane</location>
    </subcellularLocation>
    <subcellularLocation>
        <location evidence="6">Membrane raft</location>
    </subcellularLocation>
    <subcellularLocation>
        <location evidence="7">Membrane</location>
        <location evidence="7">Caveola</location>
    </subcellularLocation>
    <subcellularLocation>
        <location evidence="31">Membrane</location>
        <location evidence="31">Coated pit</location>
    </subcellularLocation>
    <subcellularLocation>
        <location evidence="29">Postsynaptic density</location>
    </subcellularLocation>
    <subcellularLocation>
        <location evidence="30">Presynaptic cell membrane</location>
    </subcellularLocation>
</comment>
<dbReference type="Pfam" id="PF16214">
    <property type="entry name" value="AC_N"/>
    <property type="match status" value="1"/>
</dbReference>
<feature type="binding site" evidence="35">
    <location>
        <position position="430"/>
    </location>
    <ligand>
        <name>Mg(2+)</name>
        <dbReference type="ChEBI" id="CHEBI:18420"/>
        <label>2</label>
        <note>catalytic</note>
    </ligand>
</feature>
<dbReference type="EC" id="4.6.1.1" evidence="33"/>
<feature type="binding site" evidence="35">
    <location>
        <position position="430"/>
    </location>
    <ligand>
        <name>Mg(2+)</name>
        <dbReference type="ChEBI" id="CHEBI:18420"/>
        <label>1</label>
        <note>catalytic</note>
    </ligand>
</feature>
<dbReference type="GO" id="GO:0050796">
    <property type="term" value="P:regulation of insulin secretion"/>
    <property type="evidence" value="ECO:0007669"/>
    <property type="project" value="UniProtKB-ARBA"/>
</dbReference>
<feature type="binding site" evidence="34">
    <location>
        <begin position="428"/>
        <end position="430"/>
    </location>
    <ligand>
        <name>ATP</name>
        <dbReference type="ChEBI" id="CHEBI:30616"/>
    </ligand>
</feature>
<dbReference type="GO" id="GO:0006171">
    <property type="term" value="P:cAMP biosynthetic process"/>
    <property type="evidence" value="ECO:0007669"/>
    <property type="project" value="UniProtKB-KW"/>
</dbReference>
<feature type="transmembrane region" description="Helical" evidence="38">
    <location>
        <begin position="288"/>
        <end position="308"/>
    </location>
</feature>
<keyword evidence="18 33" id="KW-0460">Magnesium</keyword>
<dbReference type="GO" id="GO:0030425">
    <property type="term" value="C:dendrite"/>
    <property type="evidence" value="ECO:0007669"/>
    <property type="project" value="UniProtKB-SubCell"/>
</dbReference>
<evidence type="ECO:0000256" key="28">
    <source>
        <dbReference type="ARBA" id="ARBA00023329"/>
    </source>
</evidence>
<dbReference type="Gene3D" id="3.30.70.1230">
    <property type="entry name" value="Nucleotide cyclase"/>
    <property type="match status" value="2"/>
</dbReference>
<evidence type="ECO:0000256" key="25">
    <source>
        <dbReference type="ARBA" id="ARBA00023211"/>
    </source>
</evidence>
<evidence type="ECO:0000256" key="11">
    <source>
        <dbReference type="ARBA" id="ARBA00022481"/>
    </source>
</evidence>
<evidence type="ECO:0000256" key="26">
    <source>
        <dbReference type="ARBA" id="ARBA00023239"/>
    </source>
</evidence>
<dbReference type="SUPFAM" id="SSF55073">
    <property type="entry name" value="Nucleotide cyclase"/>
    <property type="match status" value="2"/>
</dbReference>
<keyword evidence="19 38" id="KW-1133">Transmembrane helix</keyword>
<dbReference type="GO" id="GO:0005524">
    <property type="term" value="F:ATP binding"/>
    <property type="evidence" value="ECO:0007669"/>
    <property type="project" value="UniProtKB-UniRule"/>
</dbReference>
<comment type="function">
    <text evidence="33">Catalyzes the formation of the signaling molecule cAMP in response to G-protein signaling.</text>
</comment>
<dbReference type="InterPro" id="IPR018297">
    <property type="entry name" value="A/G_cyclase_CS"/>
</dbReference>
<evidence type="ECO:0000256" key="12">
    <source>
        <dbReference type="ARBA" id="ARBA00022553"/>
    </source>
</evidence>
<evidence type="ECO:0000256" key="2">
    <source>
        <dbReference type="ARBA" id="ARBA00001936"/>
    </source>
</evidence>
<dbReference type="InterPro" id="IPR009398">
    <property type="entry name" value="Adcy_conserved_dom"/>
</dbReference>
<feature type="binding site" evidence="35">
    <location>
        <position position="386"/>
    </location>
    <ligand>
        <name>Mg(2+)</name>
        <dbReference type="ChEBI" id="CHEBI:18420"/>
        <label>1</label>
        <note>catalytic</note>
    </ligand>
</feature>
<evidence type="ECO:0000256" key="20">
    <source>
        <dbReference type="ARBA" id="ARBA00022998"/>
    </source>
</evidence>
<evidence type="ECO:0000256" key="36">
    <source>
        <dbReference type="RuleBase" id="RU000405"/>
    </source>
</evidence>
<evidence type="ECO:0000256" key="15">
    <source>
        <dbReference type="ARBA" id="ARBA00022737"/>
    </source>
</evidence>
<evidence type="ECO:0000256" key="5">
    <source>
        <dbReference type="ARBA" id="ARBA00004279"/>
    </source>
</evidence>
<keyword evidence="23" id="KW-0168">Coated pit</keyword>
<keyword evidence="21" id="KW-0770">Synapse</keyword>
<feature type="transmembrane region" description="Helical" evidence="38">
    <location>
        <begin position="655"/>
        <end position="673"/>
    </location>
</feature>
<keyword evidence="25 35" id="KW-0464">Manganese</keyword>
<evidence type="ECO:0000256" key="9">
    <source>
        <dbReference type="ARBA" id="ARBA00004651"/>
    </source>
</evidence>
<evidence type="ECO:0000313" key="41">
    <source>
        <dbReference type="Proteomes" id="UP000694427"/>
    </source>
</evidence>
<evidence type="ECO:0000256" key="1">
    <source>
        <dbReference type="ARBA" id="ARBA00001593"/>
    </source>
</evidence>
<feature type="binding site" evidence="34">
    <location>
        <position position="961"/>
    </location>
    <ligand>
        <name>ATP</name>
        <dbReference type="ChEBI" id="CHEBI:30616"/>
    </ligand>
</feature>
<evidence type="ECO:0000256" key="30">
    <source>
        <dbReference type="ARBA" id="ARBA00034111"/>
    </source>
</evidence>
<keyword evidence="12" id="KW-0597">Phosphoprotein</keyword>
<evidence type="ECO:0000256" key="3">
    <source>
        <dbReference type="ARBA" id="ARBA00004187"/>
    </source>
</evidence>
<evidence type="ECO:0000256" key="18">
    <source>
        <dbReference type="ARBA" id="ARBA00022842"/>
    </source>
</evidence>
<dbReference type="GO" id="GO:0005901">
    <property type="term" value="C:caveola"/>
    <property type="evidence" value="ECO:0007669"/>
    <property type="project" value="UniProtKB-SubCell"/>
</dbReference>
<comment type="function">
    <text evidence="32">Catalyzes the formation of cAMP in response to calcium entry leadings to cAMP signaling activation that affect processes suche as synaptic plasticity and insulin secretion. Plays a role in many brain functions, such as learning, memory, drug addiction, and anxiety modulation through regulation of synaptic plasticity by modulating long-term memory and long-term potentiation (LTP) through CREB transcription factor activity modulation. Plays a central role in insulin secretion by controlling glucose homeostasis through glucagon-like peptide 1 and glucose signaling pathway and maintains insulin secretion through calcium-dependent PKA activation leading to vesicle pool replenishment. Also, allows PTGER3 to induce potentiation of PTGER4-mediated PLA2 secretion by switching from a negative to a positive regulation, during the IL1B induced-dedifferentiation of smooth muscle cells.</text>
</comment>
<feature type="region of interest" description="Disordered" evidence="37">
    <location>
        <begin position="75"/>
        <end position="104"/>
    </location>
</feature>
<feature type="binding site" evidence="34">
    <location>
        <position position="474"/>
    </location>
    <ligand>
        <name>ATP</name>
        <dbReference type="ChEBI" id="CHEBI:30616"/>
    </ligand>
</feature>
<dbReference type="Proteomes" id="UP000694427">
    <property type="component" value="Unplaced"/>
</dbReference>
<feature type="transmembrane region" description="Helical" evidence="38">
    <location>
        <begin position="705"/>
        <end position="721"/>
    </location>
</feature>
<accession>A0A8C1IAR6</accession>
<feature type="domain" description="Guanylate cyclase" evidence="39">
    <location>
        <begin position="787"/>
        <end position="927"/>
    </location>
</feature>
<evidence type="ECO:0000256" key="31">
    <source>
        <dbReference type="ARBA" id="ARBA00037878"/>
    </source>
</evidence>
<feature type="binding site" evidence="34">
    <location>
        <position position="839"/>
    </location>
    <ligand>
        <name>ATP</name>
        <dbReference type="ChEBI" id="CHEBI:30616"/>
    </ligand>
</feature>
<dbReference type="AlphaFoldDB" id="A0A8C1IAR6"/>
<dbReference type="Ensembl" id="ENSCCRT00010012719.1">
    <property type="protein sequence ID" value="ENSCCRP00010011684.1"/>
    <property type="gene ID" value="ENSCCRG00010004530.1"/>
</dbReference>
<keyword evidence="41" id="KW-1185">Reference proteome</keyword>
<dbReference type="GO" id="GO:0007189">
    <property type="term" value="P:adenylate cyclase-activating G protein-coupled receptor signaling pathway"/>
    <property type="evidence" value="ECO:0007669"/>
    <property type="project" value="TreeGrafter"/>
</dbReference>
<feature type="binding site" evidence="35">
    <location>
        <position position="386"/>
    </location>
    <ligand>
        <name>Mg(2+)</name>
        <dbReference type="ChEBI" id="CHEBI:18420"/>
        <label>2</label>
        <note>catalytic</note>
    </ligand>
</feature>
<keyword evidence="17 33" id="KW-0067">ATP-binding</keyword>
<keyword evidence="11" id="KW-0488">Methylation</keyword>
<dbReference type="InterPro" id="IPR001054">
    <property type="entry name" value="A/G_cyclase"/>
</dbReference>
<dbReference type="InterPro" id="IPR030672">
    <property type="entry name" value="Adcy"/>
</dbReference>
<evidence type="ECO:0000256" key="17">
    <source>
        <dbReference type="ARBA" id="ARBA00022840"/>
    </source>
</evidence>
<evidence type="ECO:0000256" key="7">
    <source>
        <dbReference type="ARBA" id="ARBA00004345"/>
    </source>
</evidence>
<evidence type="ECO:0000259" key="39">
    <source>
        <dbReference type="PROSITE" id="PS50125"/>
    </source>
</evidence>
<keyword evidence="26 33" id="KW-0456">Lyase</keyword>
<reference evidence="40" key="2">
    <citation type="submission" date="2025-09" db="UniProtKB">
        <authorList>
            <consortium name="Ensembl"/>
        </authorList>
    </citation>
    <scope>IDENTIFICATION</scope>
</reference>
<reference evidence="40" key="1">
    <citation type="submission" date="2025-08" db="UniProtKB">
        <authorList>
            <consortium name="Ensembl"/>
        </authorList>
    </citation>
    <scope>IDENTIFICATION</scope>
</reference>
<dbReference type="PROSITE" id="PS00452">
    <property type="entry name" value="GUANYLATE_CYCLASE_1"/>
    <property type="match status" value="1"/>
</dbReference>
<evidence type="ECO:0000256" key="32">
    <source>
        <dbReference type="ARBA" id="ARBA00058052"/>
    </source>
</evidence>
<dbReference type="InterPro" id="IPR032628">
    <property type="entry name" value="AC_N"/>
</dbReference>
<keyword evidence="22 33" id="KW-0472">Membrane</keyword>
<dbReference type="GO" id="GO:0014069">
    <property type="term" value="C:postsynaptic density"/>
    <property type="evidence" value="ECO:0007669"/>
    <property type="project" value="UniProtKB-SubCell"/>
</dbReference>
<dbReference type="PANTHER" id="PTHR45627">
    <property type="entry name" value="ADENYLATE CYCLASE TYPE 1"/>
    <property type="match status" value="1"/>
</dbReference>
<keyword evidence="16 33" id="KW-0547">Nucleotide-binding</keyword>
<dbReference type="GO" id="GO:0046872">
    <property type="term" value="F:metal ion binding"/>
    <property type="evidence" value="ECO:0007669"/>
    <property type="project" value="UniProtKB-KW"/>
</dbReference>
<keyword evidence="24" id="KW-0325">Glycoprotein</keyword>
<evidence type="ECO:0000256" key="24">
    <source>
        <dbReference type="ARBA" id="ARBA00023180"/>
    </source>
</evidence>
<dbReference type="PIRSF" id="PIRSF039050">
    <property type="entry name" value="Ade_cyc"/>
    <property type="match status" value="1"/>
</dbReference>
<comment type="cofactor">
    <cofactor evidence="2">
        <name>Mn(2+)</name>
        <dbReference type="ChEBI" id="CHEBI:29035"/>
    </cofactor>
</comment>
<evidence type="ECO:0000256" key="37">
    <source>
        <dbReference type="SAM" id="MobiDB-lite"/>
    </source>
</evidence>
<evidence type="ECO:0000256" key="22">
    <source>
        <dbReference type="ARBA" id="ARBA00023136"/>
    </source>
</evidence>
<evidence type="ECO:0000313" key="40">
    <source>
        <dbReference type="Ensembl" id="ENSCCRP00010011684.1"/>
    </source>
</evidence>
<evidence type="ECO:0000256" key="29">
    <source>
        <dbReference type="ARBA" id="ARBA00034105"/>
    </source>
</evidence>
<evidence type="ECO:0000256" key="33">
    <source>
        <dbReference type="PIRNR" id="PIRNR039050"/>
    </source>
</evidence>
<evidence type="ECO:0000256" key="10">
    <source>
        <dbReference type="ARBA" id="ARBA00022475"/>
    </source>
</evidence>
<dbReference type="FunFam" id="3.30.70.1230:FF:000001">
    <property type="entry name" value="Adenylate cyclase"/>
    <property type="match status" value="1"/>
</dbReference>
<comment type="catalytic activity">
    <reaction evidence="1 33">
        <text>ATP = 3',5'-cyclic AMP + diphosphate</text>
        <dbReference type="Rhea" id="RHEA:15389"/>
        <dbReference type="ChEBI" id="CHEBI:30616"/>
        <dbReference type="ChEBI" id="CHEBI:33019"/>
        <dbReference type="ChEBI" id="CHEBI:58165"/>
        <dbReference type="EC" id="4.6.1.1"/>
    </reaction>
</comment>
<feature type="binding site" evidence="34">
    <location>
        <begin position="386"/>
        <end position="391"/>
    </location>
    <ligand>
        <name>ATP</name>
        <dbReference type="ChEBI" id="CHEBI:30616"/>
    </ligand>
</feature>
<dbReference type="InterPro" id="IPR029787">
    <property type="entry name" value="Nucleotide_cyclase"/>
</dbReference>
<sequence>MALSSTEVTLPPKVCLAMPPPHNLKRKQLMWQNAVRHIIDQRGMHHEGRAASSHKIIVTDAYIDDINRQIRSKAVRGNAGTHKRRSSAARIHPLRERNSTCTRKSTDSLSDADFFVSWGSTVRGIFLPVLHHKFKSHDLEHLYQQHSSGQRRTSLVVTNVIDILTKLHILFIYLAVAPEMVDSQQGWLAGLFMGLGAVICVLVLTCKGLMSPDYLRYAGLASWLSQTVQALGGLAYGLENQSWYVLFTLFATYTLLPLPLLWSIFIGFFTAALHLSSIFKVHFRFSPLLAKGLLYMGMNTAGLFIHYLSDRAQRQAFLETRRCIEGRVKMERENQRQERLVMSILPRFIAMEMIGDMTAMEDELLPQQFHKTYIHQYKDVSILFADIKGFTSLSMTMSAQELVRTLNELFGRFDRLAEENHCMRIKILGDCYYCVSGVPEPQTAHARCCVEMGLAMINTIRCVRKELKRDMDMRIGIHSGSVLCGVLGLQKWQFDVWSWDVDVANMLEAGGVPGRIHISRATLECLDGVYETEEGRGYQRNEFLRKHKIDTFLICHTPQEDKEPPKVRKTSKDETTWSAELPFDNIIGMNCILATFTNGSLVQLPNQITPHGAGSREINKRIKQAIEVRSSERMRKEHITPITLVFKDRHIEGKFFVLSGMVAMVTCAVFLRLSCLLKLAVLMLVIAVYTYLIEVAFHYLRRKGVSVLLMAMFVVVVLYNSRQLETTARLDFLWRLQARQEVEDMKELREHNECLLYNILPAHVARHFLERDRNNEDLFSESYERVGVMFASIPGFTDYYEKKELIHQDVECLRLLNEIIADFDELLEEPYFQDLEKIKTIGSCYMAASGLSPRKQECEDEWAHLSTLVLFALAMQETLKQINKRTSNNFQLRVGISHGPVVAGVIGATKPQYDIWGMTVNLASRMDSTGLSGRIQVPEGTSRILADRGFVLQLRGDIYVKGVSEQRGGVRTYFVSSREQSSSYAERSTSRGISLGRNTLAAVVFSLVQARKKEELREANGGFHLMEIT</sequence>
<evidence type="ECO:0000256" key="16">
    <source>
        <dbReference type="ARBA" id="ARBA00022741"/>
    </source>
</evidence>
<evidence type="ECO:0000256" key="6">
    <source>
        <dbReference type="ARBA" id="ARBA00004285"/>
    </source>
</evidence>
<dbReference type="GO" id="GO:0005905">
    <property type="term" value="C:clathrin-coated pit"/>
    <property type="evidence" value="ECO:0007669"/>
    <property type="project" value="UniProtKB-KW"/>
</dbReference>
<name>A0A8C1IAR6_CYPCA</name>
<feature type="binding site" evidence="35">
    <location>
        <position position="387"/>
    </location>
    <ligand>
        <name>Mg(2+)</name>
        <dbReference type="ChEBI" id="CHEBI:18420"/>
        <label>2</label>
        <note>catalytic</note>
    </ligand>
</feature>
<dbReference type="GO" id="GO:0030665">
    <property type="term" value="C:clathrin-coated vesicle membrane"/>
    <property type="evidence" value="ECO:0007669"/>
    <property type="project" value="UniProtKB-SubCell"/>
</dbReference>
<evidence type="ECO:0000256" key="27">
    <source>
        <dbReference type="ARBA" id="ARBA00023273"/>
    </source>
</evidence>
<dbReference type="PANTHER" id="PTHR45627:SF15">
    <property type="entry name" value="ADENYLATE CYCLASE"/>
    <property type="match status" value="1"/>
</dbReference>
<evidence type="ECO:0000256" key="38">
    <source>
        <dbReference type="SAM" id="Phobius"/>
    </source>
</evidence>
<dbReference type="CDD" id="cd07302">
    <property type="entry name" value="CHD"/>
    <property type="match status" value="2"/>
</dbReference>
<dbReference type="GO" id="GO:0016323">
    <property type="term" value="C:basolateral plasma membrane"/>
    <property type="evidence" value="ECO:0007669"/>
    <property type="project" value="UniProtKB-SubCell"/>
</dbReference>
<keyword evidence="13 38" id="KW-0812">Transmembrane</keyword>
<feature type="transmembrane region" description="Helical" evidence="38">
    <location>
        <begin position="155"/>
        <end position="175"/>
    </location>
</feature>
<evidence type="ECO:0000256" key="8">
    <source>
        <dbReference type="ARBA" id="ARBA00004640"/>
    </source>
</evidence>
<proteinExistence type="inferred from homology"/>
<dbReference type="GO" id="GO:0035556">
    <property type="term" value="P:intracellular signal transduction"/>
    <property type="evidence" value="ECO:0007669"/>
    <property type="project" value="InterPro"/>
</dbReference>
<feature type="transmembrane region" description="Helical" evidence="38">
    <location>
        <begin position="243"/>
        <end position="276"/>
    </location>
</feature>
<keyword evidence="27" id="KW-0966">Cell projection</keyword>
<comment type="similarity">
    <text evidence="33 36">Belongs to the adenylyl cyclase class-4/guanylyl cyclase family.</text>
</comment>
<feature type="transmembrane region" description="Helical" evidence="38">
    <location>
        <begin position="680"/>
        <end position="699"/>
    </location>
</feature>
<feature type="binding site" evidence="34">
    <location>
        <begin position="921"/>
        <end position="925"/>
    </location>
    <ligand>
        <name>ATP</name>
        <dbReference type="ChEBI" id="CHEBI:30616"/>
    </ligand>
</feature>
<evidence type="ECO:0000256" key="23">
    <source>
        <dbReference type="ARBA" id="ARBA00023176"/>
    </source>
</evidence>
<keyword evidence="10" id="KW-1003">Cell membrane</keyword>